<dbReference type="InterPro" id="IPR008358">
    <property type="entry name" value="Sig_transdc_His_kin/Pase_MprB"/>
</dbReference>
<sequence>MLRKKIHESLTTHIFLITALVLLGAGTITFGLIAWATPSTYTAVLNDDLTGQVNTLVEKLEDTTLEDCGPILDAFLRDSGADAMLVGPDEQIINTGSQFAIQSVYEDTGTVSAAEDSSAVTYATDVLDTDESVSVTMSDQATIVADVHFSDRLGVYTLYVTPRLQAENLAVKALIQMAPWLLLTLLIFSLLGALVYSRYITRPIVRLSGIAGKMADLDFSWTCEETRQDEIGHLGRSLNQMAQKLSNALRELKASNEALRGEMEQERELDRQRMAFFSAASHELKTPVTILRGQLSGMLDGVDVYRDREKYLARSLQVTARMEKLIQEILTISRMEAQDISCIQEKIDVSEMVGQQLKLDADLIQQRHLNVTADLCPDLIVYGDPSMLAKVIGNLLSNAALYSPDGEEIRIWTGLKENSPTLTIENTGVHIGTAALPHLFEAFYREEQSRNRRTGGSGLGLYLVRIILDRHRAKCWIDNTAEGVLATVCFKNPQ</sequence>
<keyword evidence="9" id="KW-1133">Transmembrane helix</keyword>
<evidence type="ECO:0000256" key="5">
    <source>
        <dbReference type="ARBA" id="ARBA00022679"/>
    </source>
</evidence>
<feature type="transmembrane region" description="Helical" evidence="9">
    <location>
        <begin position="177"/>
        <end position="196"/>
    </location>
</feature>
<dbReference type="EMBL" id="FRAH01000004">
    <property type="protein sequence ID" value="SHJ69259.1"/>
    <property type="molecule type" value="Genomic_DNA"/>
</dbReference>
<dbReference type="SMART" id="SM00387">
    <property type="entry name" value="HATPase_c"/>
    <property type="match status" value="1"/>
</dbReference>
<dbReference type="OrthoDB" id="9762826at2"/>
<dbReference type="EC" id="2.7.13.3" evidence="3"/>
<evidence type="ECO:0000256" key="4">
    <source>
        <dbReference type="ARBA" id="ARBA00022553"/>
    </source>
</evidence>
<accession>A0A1M6LDG0</accession>
<dbReference type="PRINTS" id="PR01780">
    <property type="entry name" value="LANTIREGPROT"/>
</dbReference>
<dbReference type="InterPro" id="IPR003660">
    <property type="entry name" value="HAMP_dom"/>
</dbReference>
<comment type="catalytic activity">
    <reaction evidence="1">
        <text>ATP + protein L-histidine = ADP + protein N-phospho-L-histidine.</text>
        <dbReference type="EC" id="2.7.13.3"/>
    </reaction>
</comment>
<dbReference type="PROSITE" id="PS50109">
    <property type="entry name" value="HIS_KIN"/>
    <property type="match status" value="1"/>
</dbReference>
<evidence type="ECO:0000259" key="11">
    <source>
        <dbReference type="PROSITE" id="PS50885"/>
    </source>
</evidence>
<evidence type="ECO:0000256" key="1">
    <source>
        <dbReference type="ARBA" id="ARBA00000085"/>
    </source>
</evidence>
<evidence type="ECO:0000313" key="13">
    <source>
        <dbReference type="Proteomes" id="UP000183975"/>
    </source>
</evidence>
<dbReference type="Gene3D" id="6.10.340.10">
    <property type="match status" value="1"/>
</dbReference>
<proteinExistence type="predicted"/>
<dbReference type="CDD" id="cd00082">
    <property type="entry name" value="HisKA"/>
    <property type="match status" value="1"/>
</dbReference>
<dbReference type="RefSeq" id="WP_072848482.1">
    <property type="nucleotide sequence ID" value="NZ_FRAH01000004.1"/>
</dbReference>
<keyword evidence="9" id="KW-0812">Transmembrane</keyword>
<dbReference type="InterPro" id="IPR005467">
    <property type="entry name" value="His_kinase_dom"/>
</dbReference>
<feature type="domain" description="Histidine kinase" evidence="10">
    <location>
        <begin position="279"/>
        <end position="494"/>
    </location>
</feature>
<keyword evidence="8" id="KW-0175">Coiled coil</keyword>
<dbReference type="Gene3D" id="3.30.565.10">
    <property type="entry name" value="Histidine kinase-like ATPase, C-terminal domain"/>
    <property type="match status" value="1"/>
</dbReference>
<feature type="transmembrane region" description="Helical" evidence="9">
    <location>
        <begin position="12"/>
        <end position="36"/>
    </location>
</feature>
<evidence type="ECO:0000256" key="3">
    <source>
        <dbReference type="ARBA" id="ARBA00012438"/>
    </source>
</evidence>
<dbReference type="SUPFAM" id="SSF55874">
    <property type="entry name" value="ATPase domain of HSP90 chaperone/DNA topoisomerase II/histidine kinase"/>
    <property type="match status" value="1"/>
</dbReference>
<dbReference type="Pfam" id="PF02518">
    <property type="entry name" value="HATPase_c"/>
    <property type="match status" value="1"/>
</dbReference>
<keyword evidence="6 12" id="KW-0418">Kinase</keyword>
<dbReference type="PROSITE" id="PS50885">
    <property type="entry name" value="HAMP"/>
    <property type="match status" value="1"/>
</dbReference>
<evidence type="ECO:0000256" key="7">
    <source>
        <dbReference type="ARBA" id="ARBA00023012"/>
    </source>
</evidence>
<evidence type="ECO:0000259" key="10">
    <source>
        <dbReference type="PROSITE" id="PS50109"/>
    </source>
</evidence>
<evidence type="ECO:0000256" key="2">
    <source>
        <dbReference type="ARBA" id="ARBA00004370"/>
    </source>
</evidence>
<dbReference type="SMART" id="SM00304">
    <property type="entry name" value="HAMP"/>
    <property type="match status" value="1"/>
</dbReference>
<feature type="domain" description="HAMP" evidence="11">
    <location>
        <begin position="198"/>
        <end position="250"/>
    </location>
</feature>
<dbReference type="AlphaFoldDB" id="A0A1M6LDG0"/>
<keyword evidence="7" id="KW-0902">Two-component regulatory system</keyword>
<dbReference type="SUPFAM" id="SSF47384">
    <property type="entry name" value="Homodimeric domain of signal transducing histidine kinase"/>
    <property type="match status" value="1"/>
</dbReference>
<feature type="coiled-coil region" evidence="8">
    <location>
        <begin position="238"/>
        <end position="269"/>
    </location>
</feature>
<dbReference type="InterPro" id="IPR050351">
    <property type="entry name" value="BphY/WalK/GraS-like"/>
</dbReference>
<name>A0A1M6LDG0_9FIRM</name>
<dbReference type="InterPro" id="IPR003594">
    <property type="entry name" value="HATPase_dom"/>
</dbReference>
<dbReference type="InterPro" id="IPR003661">
    <property type="entry name" value="HisK_dim/P_dom"/>
</dbReference>
<protein>
    <recommendedName>
        <fullName evidence="3">histidine kinase</fullName>
        <ecNumber evidence="3">2.7.13.3</ecNumber>
    </recommendedName>
</protein>
<dbReference type="Proteomes" id="UP000183975">
    <property type="component" value="Unassembled WGS sequence"/>
</dbReference>
<keyword evidence="9" id="KW-0472">Membrane</keyword>
<dbReference type="InterPro" id="IPR036890">
    <property type="entry name" value="HATPase_C_sf"/>
</dbReference>
<dbReference type="Pfam" id="PF00512">
    <property type="entry name" value="HisKA"/>
    <property type="match status" value="1"/>
</dbReference>
<evidence type="ECO:0000256" key="8">
    <source>
        <dbReference type="SAM" id="Coils"/>
    </source>
</evidence>
<dbReference type="SUPFAM" id="SSF158472">
    <property type="entry name" value="HAMP domain-like"/>
    <property type="match status" value="1"/>
</dbReference>
<dbReference type="GO" id="GO:0000155">
    <property type="term" value="F:phosphorelay sensor kinase activity"/>
    <property type="evidence" value="ECO:0007669"/>
    <property type="project" value="InterPro"/>
</dbReference>
<reference evidence="12 13" key="1">
    <citation type="submission" date="2016-11" db="EMBL/GenBank/DDBJ databases">
        <authorList>
            <person name="Jaros S."/>
            <person name="Januszkiewicz K."/>
            <person name="Wedrychowicz H."/>
        </authorList>
    </citation>
    <scope>NUCLEOTIDE SEQUENCE [LARGE SCALE GENOMIC DNA]</scope>
    <source>
        <strain evidence="12 13">DSM 14214</strain>
    </source>
</reference>
<dbReference type="GO" id="GO:0005886">
    <property type="term" value="C:plasma membrane"/>
    <property type="evidence" value="ECO:0007669"/>
    <property type="project" value="TreeGrafter"/>
</dbReference>
<keyword evidence="4" id="KW-0597">Phosphoprotein</keyword>
<dbReference type="Pfam" id="PF00672">
    <property type="entry name" value="HAMP"/>
    <property type="match status" value="1"/>
</dbReference>
<comment type="subcellular location">
    <subcellularLocation>
        <location evidence="2">Membrane</location>
    </subcellularLocation>
</comment>
<dbReference type="GO" id="GO:0016036">
    <property type="term" value="P:cellular response to phosphate starvation"/>
    <property type="evidence" value="ECO:0007669"/>
    <property type="project" value="TreeGrafter"/>
</dbReference>
<dbReference type="PANTHER" id="PTHR45453">
    <property type="entry name" value="PHOSPHATE REGULON SENSOR PROTEIN PHOR"/>
    <property type="match status" value="1"/>
</dbReference>
<dbReference type="CDD" id="cd06225">
    <property type="entry name" value="HAMP"/>
    <property type="match status" value="1"/>
</dbReference>
<dbReference type="FunFam" id="1.10.287.130:FF:000001">
    <property type="entry name" value="Two-component sensor histidine kinase"/>
    <property type="match status" value="1"/>
</dbReference>
<dbReference type="Gene3D" id="1.10.287.130">
    <property type="match status" value="1"/>
</dbReference>
<keyword evidence="5" id="KW-0808">Transferase</keyword>
<dbReference type="InterPro" id="IPR036097">
    <property type="entry name" value="HisK_dim/P_sf"/>
</dbReference>
<organism evidence="12 13">
    <name type="scientific">Anaerotignum lactatifermentans DSM 14214</name>
    <dbReference type="NCBI Taxonomy" id="1121323"/>
    <lineage>
        <taxon>Bacteria</taxon>
        <taxon>Bacillati</taxon>
        <taxon>Bacillota</taxon>
        <taxon>Clostridia</taxon>
        <taxon>Lachnospirales</taxon>
        <taxon>Anaerotignaceae</taxon>
        <taxon>Anaerotignum</taxon>
    </lineage>
</organism>
<evidence type="ECO:0000256" key="6">
    <source>
        <dbReference type="ARBA" id="ARBA00022777"/>
    </source>
</evidence>
<gene>
    <name evidence="12" type="ORF">SAMN02745138_00352</name>
</gene>
<dbReference type="PANTHER" id="PTHR45453:SF3">
    <property type="entry name" value="HISTIDINE KINASE"/>
    <property type="match status" value="1"/>
</dbReference>
<dbReference type="SMART" id="SM00388">
    <property type="entry name" value="HisKA"/>
    <property type="match status" value="1"/>
</dbReference>
<dbReference type="GO" id="GO:0004721">
    <property type="term" value="F:phosphoprotein phosphatase activity"/>
    <property type="evidence" value="ECO:0007669"/>
    <property type="project" value="TreeGrafter"/>
</dbReference>
<evidence type="ECO:0000313" key="12">
    <source>
        <dbReference type="EMBL" id="SHJ69259.1"/>
    </source>
</evidence>
<evidence type="ECO:0000256" key="9">
    <source>
        <dbReference type="SAM" id="Phobius"/>
    </source>
</evidence>
<keyword evidence="13" id="KW-1185">Reference proteome</keyword>